<keyword evidence="3" id="KW-1185">Reference proteome</keyword>
<dbReference type="RefSeq" id="XP_002114626.1">
    <property type="nucleotide sequence ID" value="XM_002114590.1"/>
</dbReference>
<dbReference type="AlphaFoldDB" id="B3S3B1"/>
<evidence type="ECO:0008006" key="4">
    <source>
        <dbReference type="Google" id="ProtNLM"/>
    </source>
</evidence>
<dbReference type="Proteomes" id="UP000009022">
    <property type="component" value="Unassembled WGS sequence"/>
</dbReference>
<feature type="region of interest" description="Disordered" evidence="1">
    <location>
        <begin position="328"/>
        <end position="422"/>
    </location>
</feature>
<dbReference type="CTD" id="6755839"/>
<evidence type="ECO:0000256" key="1">
    <source>
        <dbReference type="SAM" id="MobiDB-lite"/>
    </source>
</evidence>
<dbReference type="InParanoid" id="B3S3B1"/>
<protein>
    <recommendedName>
        <fullName evidence="4">SAM domain-containing protein</fullName>
    </recommendedName>
</protein>
<dbReference type="GeneID" id="6755839"/>
<feature type="compositionally biased region" description="Basic and acidic residues" evidence="1">
    <location>
        <begin position="382"/>
        <end position="392"/>
    </location>
</feature>
<feature type="compositionally biased region" description="Polar residues" evidence="1">
    <location>
        <begin position="396"/>
        <end position="416"/>
    </location>
</feature>
<organism evidence="2 3">
    <name type="scientific">Trichoplax adhaerens</name>
    <name type="common">Trichoplax reptans</name>
    <dbReference type="NCBI Taxonomy" id="10228"/>
    <lineage>
        <taxon>Eukaryota</taxon>
        <taxon>Metazoa</taxon>
        <taxon>Placozoa</taxon>
        <taxon>Uniplacotomia</taxon>
        <taxon>Trichoplacea</taxon>
        <taxon>Trichoplacidae</taxon>
        <taxon>Trichoplax</taxon>
    </lineage>
</organism>
<proteinExistence type="predicted"/>
<dbReference type="KEGG" id="tad:TRIADDRAFT_58656"/>
<dbReference type="EMBL" id="DS985248">
    <property type="protein sequence ID" value="EDV22760.1"/>
    <property type="molecule type" value="Genomic_DNA"/>
</dbReference>
<evidence type="ECO:0000313" key="3">
    <source>
        <dbReference type="Proteomes" id="UP000009022"/>
    </source>
</evidence>
<gene>
    <name evidence="2" type="ORF">TRIADDRAFT_58656</name>
</gene>
<dbReference type="HOGENOM" id="CLU_561814_0_0_1"/>
<evidence type="ECO:0000313" key="2">
    <source>
        <dbReference type="EMBL" id="EDV22760.1"/>
    </source>
</evidence>
<accession>B3S3B1</accession>
<name>B3S3B1_TRIAD</name>
<dbReference type="PhylomeDB" id="B3S3B1"/>
<sequence length="486" mass="54824">MYWPAIANFCGFEIPRIFKHQFFDCIGPFRDHHIDGNAFMTLDMPTLKYLDISDKSARNLSTIVASIAIAKPVKHEYGRESLISKFFSAIIHKSKKSNVNRKRVKSTELPSAISEYDRNSISSAPGEVLELSNSETNSLYEEIDQPDVEAIEVDSQLYDQLVYKYPEASLDGPIQLEIDESDLEQNVIIRSNKGHDAKIRLSTMDNTKDEDAHIYSQIPQEYERMSLKPKSYQDDYLYVVGNEDVKATQNLNKAQSNTYENHSVQALQNLSAKISPATGYLKQETGKTAGGERKKNQIFNEVIKPSKEAPRRLKKKATVIIKRMQKYEQQVDENKSNLATAQAKSMAGSLHNSPPARKTRQLTEQVDSKLVKPLRQQLTGQLEKRSSEKSDDAIFTDTSKSKANPTFEKGQSNLNKKTLPEVDPGHHNVASSPFILKDQRFVNQNYPSRDEKVPKQTNQGLELLKNAKSAISPSSALDNVIKAKRS</sequence>
<reference evidence="2 3" key="1">
    <citation type="journal article" date="2008" name="Nature">
        <title>The Trichoplax genome and the nature of placozoans.</title>
        <authorList>
            <person name="Srivastava M."/>
            <person name="Begovic E."/>
            <person name="Chapman J."/>
            <person name="Putnam N.H."/>
            <person name="Hellsten U."/>
            <person name="Kawashima T."/>
            <person name="Kuo A."/>
            <person name="Mitros T."/>
            <person name="Salamov A."/>
            <person name="Carpenter M.L."/>
            <person name="Signorovitch A.Y."/>
            <person name="Moreno M.A."/>
            <person name="Kamm K."/>
            <person name="Grimwood J."/>
            <person name="Schmutz J."/>
            <person name="Shapiro H."/>
            <person name="Grigoriev I.V."/>
            <person name="Buss L.W."/>
            <person name="Schierwater B."/>
            <person name="Dellaporta S.L."/>
            <person name="Rokhsar D.S."/>
        </authorList>
    </citation>
    <scope>NUCLEOTIDE SEQUENCE [LARGE SCALE GENOMIC DNA]</scope>
    <source>
        <strain evidence="2 3">Grell-BS-1999</strain>
    </source>
</reference>